<dbReference type="Proteomes" id="UP000319817">
    <property type="component" value="Chromosome"/>
</dbReference>
<evidence type="ECO:0008006" key="3">
    <source>
        <dbReference type="Google" id="ProtNLM"/>
    </source>
</evidence>
<dbReference type="RefSeq" id="WP_145418148.1">
    <property type="nucleotide sequence ID" value="NZ_CP036526.1"/>
</dbReference>
<gene>
    <name evidence="1" type="ORF">K239x_24820</name>
</gene>
<protein>
    <recommendedName>
        <fullName evidence="3">TFIIB-type domain-containing protein</fullName>
    </recommendedName>
</protein>
<dbReference type="OrthoDB" id="332228at2"/>
<proteinExistence type="predicted"/>
<organism evidence="1 2">
    <name type="scientific">Stieleria marina</name>
    <dbReference type="NCBI Taxonomy" id="1930275"/>
    <lineage>
        <taxon>Bacteria</taxon>
        <taxon>Pseudomonadati</taxon>
        <taxon>Planctomycetota</taxon>
        <taxon>Planctomycetia</taxon>
        <taxon>Pirellulales</taxon>
        <taxon>Pirellulaceae</taxon>
        <taxon>Stieleria</taxon>
    </lineage>
</organism>
<reference evidence="1 2" key="1">
    <citation type="submission" date="2019-02" db="EMBL/GenBank/DDBJ databases">
        <title>Deep-cultivation of Planctomycetes and their phenomic and genomic characterization uncovers novel biology.</title>
        <authorList>
            <person name="Wiegand S."/>
            <person name="Jogler M."/>
            <person name="Boedeker C."/>
            <person name="Pinto D."/>
            <person name="Vollmers J."/>
            <person name="Rivas-Marin E."/>
            <person name="Kohn T."/>
            <person name="Peeters S.H."/>
            <person name="Heuer A."/>
            <person name="Rast P."/>
            <person name="Oberbeckmann S."/>
            <person name="Bunk B."/>
            <person name="Jeske O."/>
            <person name="Meyerdierks A."/>
            <person name="Storesund J.E."/>
            <person name="Kallscheuer N."/>
            <person name="Luecker S."/>
            <person name="Lage O.M."/>
            <person name="Pohl T."/>
            <person name="Merkel B.J."/>
            <person name="Hornburger P."/>
            <person name="Mueller R.-W."/>
            <person name="Bruemmer F."/>
            <person name="Labrenz M."/>
            <person name="Spormann A.M."/>
            <person name="Op den Camp H."/>
            <person name="Overmann J."/>
            <person name="Amann R."/>
            <person name="Jetten M.S.M."/>
            <person name="Mascher T."/>
            <person name="Medema M.H."/>
            <person name="Devos D.P."/>
            <person name="Kaster A.-K."/>
            <person name="Ovreas L."/>
            <person name="Rohde M."/>
            <person name="Galperin M.Y."/>
            <person name="Jogler C."/>
        </authorList>
    </citation>
    <scope>NUCLEOTIDE SEQUENCE [LARGE SCALE GENOMIC DNA]</scope>
    <source>
        <strain evidence="1 2">K23_9</strain>
    </source>
</reference>
<accession>A0A517NTS7</accession>
<dbReference type="EMBL" id="CP036526">
    <property type="protein sequence ID" value="QDT10525.1"/>
    <property type="molecule type" value="Genomic_DNA"/>
</dbReference>
<name>A0A517NTS7_9BACT</name>
<sequence>MKIDDTFSIPCPECGGTEIELPDPLDDDSFVKCGQCGFEVVLADIKEHGLHKAKEHVTKQVKQQLTKELRKHFK</sequence>
<evidence type="ECO:0000313" key="1">
    <source>
        <dbReference type="EMBL" id="QDT10525.1"/>
    </source>
</evidence>
<evidence type="ECO:0000313" key="2">
    <source>
        <dbReference type="Proteomes" id="UP000319817"/>
    </source>
</evidence>
<dbReference type="AlphaFoldDB" id="A0A517NTS7"/>
<keyword evidence="2" id="KW-1185">Reference proteome</keyword>